<proteinExistence type="predicted"/>
<dbReference type="Proteomes" id="UP000017938">
    <property type="component" value="Unassembled WGS sequence"/>
</dbReference>
<organism evidence="2 3">
    <name type="scientific">Candidatus Colimorpha enterica</name>
    <dbReference type="NCBI Taxonomy" id="3083063"/>
    <lineage>
        <taxon>Bacteria</taxon>
        <taxon>Pseudomonadati</taxon>
        <taxon>Bacteroidota</taxon>
        <taxon>Bacteroidia</taxon>
        <taxon>Bacteroidales</taxon>
        <taxon>Candidatus Colimorpha</taxon>
    </lineage>
</organism>
<gene>
    <name evidence="2" type="ORF">BN580_01633</name>
</gene>
<dbReference type="EMBL" id="CBFW010000254">
    <property type="protein sequence ID" value="CDC74812.1"/>
    <property type="molecule type" value="Genomic_DNA"/>
</dbReference>
<dbReference type="InterPro" id="IPR029044">
    <property type="entry name" value="Nucleotide-diphossugar_trans"/>
</dbReference>
<dbReference type="PANTHER" id="PTHR32385">
    <property type="entry name" value="MANNOSYL PHOSPHORYLINOSITOL CERAMIDE SYNTHASE"/>
    <property type="match status" value="1"/>
</dbReference>
<reference evidence="2" key="1">
    <citation type="submission" date="2012-11" db="EMBL/GenBank/DDBJ databases">
        <title>Dependencies among metagenomic species, viruses, plasmids and units of genetic variation.</title>
        <authorList>
            <person name="Nielsen H.B."/>
            <person name="Almeida M."/>
            <person name="Juncker A.S."/>
            <person name="Rasmussen S."/>
            <person name="Li J."/>
            <person name="Sunagawa S."/>
            <person name="Plichta D."/>
            <person name="Gautier L."/>
            <person name="Le Chatelier E."/>
            <person name="Peletier E."/>
            <person name="Bonde I."/>
            <person name="Nielsen T."/>
            <person name="Manichanh C."/>
            <person name="Arumugam M."/>
            <person name="Batto J."/>
            <person name="Santos M.B.Q.D."/>
            <person name="Blom N."/>
            <person name="Borruel N."/>
            <person name="Burgdorf K.S."/>
            <person name="Boumezbeur F."/>
            <person name="Casellas F."/>
            <person name="Dore J."/>
            <person name="Guarner F."/>
            <person name="Hansen T."/>
            <person name="Hildebrand F."/>
            <person name="Kaas R.S."/>
            <person name="Kennedy S."/>
            <person name="Kristiansen K."/>
            <person name="Kultima J.R."/>
            <person name="Leonard P."/>
            <person name="Levenez F."/>
            <person name="Lund O."/>
            <person name="Moumen B."/>
            <person name="Le Paslier D."/>
            <person name="Pons N."/>
            <person name="Pedersen O."/>
            <person name="Prifti E."/>
            <person name="Qin J."/>
            <person name="Raes J."/>
            <person name="Tap J."/>
            <person name="Tims S."/>
            <person name="Ussery D.W."/>
            <person name="Yamada T."/>
            <person name="MetaHit consortium"/>
            <person name="Renault P."/>
            <person name="Sicheritz-Ponten T."/>
            <person name="Bork P."/>
            <person name="Wang J."/>
            <person name="Brunak S."/>
            <person name="Ehrlich S.D."/>
        </authorList>
    </citation>
    <scope>NUCLEOTIDE SEQUENCE [LARGE SCALE GENOMIC DNA]</scope>
</reference>
<sequence length="243" mass="28083">MIPKTLHYCWFGNGKKSELVQNCIQSWKKAMPDYTIIEWNESNSDITANKYISEAYSANKWAFVSDYIRLRVLFEYGGIYLDTDVETLKSFDAFLNNEAFTGFESNDSIITAVIGAEKNNAFLKTVLDAYAERSFIKEDGSFDMTTNVTFISKFFLENGLKPNGKEQDILGFRIYPQAYFSPNNFLRILNRIPAQTYSIHHFEGSWNDKSNNSCNFVFRCRRYLVGTARNLIGTDNLSRLKRK</sequence>
<dbReference type="AlphaFoldDB" id="R6UVR5"/>
<dbReference type="InterPro" id="IPR007577">
    <property type="entry name" value="GlycoTrfase_DXD_sugar-bd_CS"/>
</dbReference>
<dbReference type="Pfam" id="PF04488">
    <property type="entry name" value="Gly_transf_sug"/>
    <property type="match status" value="1"/>
</dbReference>
<evidence type="ECO:0000313" key="2">
    <source>
        <dbReference type="EMBL" id="CDC74812.1"/>
    </source>
</evidence>
<protein>
    <submittedName>
        <fullName evidence="2">Glycosyltransferase sugar-binding region DXD domain-containing protein</fullName>
    </submittedName>
</protein>
<evidence type="ECO:0000256" key="1">
    <source>
        <dbReference type="ARBA" id="ARBA00022679"/>
    </source>
</evidence>
<comment type="caution">
    <text evidence="2">The sequence shown here is derived from an EMBL/GenBank/DDBJ whole genome shotgun (WGS) entry which is preliminary data.</text>
</comment>
<dbReference type="Gene3D" id="3.90.550.20">
    <property type="match status" value="1"/>
</dbReference>
<dbReference type="GO" id="GO:0000030">
    <property type="term" value="F:mannosyltransferase activity"/>
    <property type="evidence" value="ECO:0007669"/>
    <property type="project" value="TreeGrafter"/>
</dbReference>
<evidence type="ECO:0000313" key="3">
    <source>
        <dbReference type="Proteomes" id="UP000017938"/>
    </source>
</evidence>
<dbReference type="SUPFAM" id="SSF53448">
    <property type="entry name" value="Nucleotide-diphospho-sugar transferases"/>
    <property type="match status" value="1"/>
</dbReference>
<dbReference type="GO" id="GO:0016020">
    <property type="term" value="C:membrane"/>
    <property type="evidence" value="ECO:0007669"/>
    <property type="project" value="GOC"/>
</dbReference>
<dbReference type="STRING" id="1263015.BN580_01633"/>
<dbReference type="GO" id="GO:0051999">
    <property type="term" value="P:mannosyl-inositol phosphorylceramide biosynthetic process"/>
    <property type="evidence" value="ECO:0007669"/>
    <property type="project" value="TreeGrafter"/>
</dbReference>
<accession>R6UVR5</accession>
<dbReference type="PANTHER" id="PTHR32385:SF15">
    <property type="entry name" value="INOSITOL PHOSPHOCERAMIDE MANNOSYLTRANSFERASE 1"/>
    <property type="match status" value="1"/>
</dbReference>
<keyword evidence="1 2" id="KW-0808">Transferase</keyword>
<dbReference type="InterPro" id="IPR051706">
    <property type="entry name" value="Glycosyltransferase_domain"/>
</dbReference>
<name>R6UVR5_9BACT</name>